<evidence type="ECO:0000256" key="1">
    <source>
        <dbReference type="SAM" id="MobiDB-lite"/>
    </source>
</evidence>
<dbReference type="Proteomes" id="UP001055115">
    <property type="component" value="Unassembled WGS sequence"/>
</dbReference>
<reference evidence="2 3" key="1">
    <citation type="submission" date="2022-03" db="EMBL/GenBank/DDBJ databases">
        <title>Genome data of Colletotrichum spp.</title>
        <authorList>
            <person name="Utami Y.D."/>
            <person name="Hiruma K."/>
        </authorList>
    </citation>
    <scope>NUCLEOTIDE SEQUENCE [LARGE SCALE GENOMIC DNA]</scope>
    <source>
        <strain evidence="2 3">MAFF 239500</strain>
    </source>
</reference>
<dbReference type="RefSeq" id="XP_049124394.1">
    <property type="nucleotide sequence ID" value="XM_049268437.1"/>
</dbReference>
<name>A0AA37L8P8_9PEZI</name>
<dbReference type="AlphaFoldDB" id="A0AA37L8P8"/>
<dbReference type="EMBL" id="BQXU01000004">
    <property type="protein sequence ID" value="GKT42044.1"/>
    <property type="molecule type" value="Genomic_DNA"/>
</dbReference>
<evidence type="ECO:0000313" key="3">
    <source>
        <dbReference type="Proteomes" id="UP001055115"/>
    </source>
</evidence>
<dbReference type="GeneID" id="73323027"/>
<feature type="region of interest" description="Disordered" evidence="1">
    <location>
        <begin position="1"/>
        <end position="21"/>
    </location>
</feature>
<proteinExistence type="predicted"/>
<feature type="compositionally biased region" description="Low complexity" evidence="1">
    <location>
        <begin position="7"/>
        <end position="21"/>
    </location>
</feature>
<sequence>MHSVAPRLLSRASTSSSSIRSNILTSSQSSFRLQQRFPARRFYSSEPPKKSSGIKFWPFLAVVGAGSLAYKFLVDQRADTAYPPQSSKEL</sequence>
<gene>
    <name evidence="2" type="ORF">ColSpa_02225</name>
</gene>
<comment type="caution">
    <text evidence="2">The sequence shown here is derived from an EMBL/GenBank/DDBJ whole genome shotgun (WGS) entry which is preliminary data.</text>
</comment>
<organism evidence="2 3">
    <name type="scientific">Colletotrichum spaethianum</name>
    <dbReference type="NCBI Taxonomy" id="700344"/>
    <lineage>
        <taxon>Eukaryota</taxon>
        <taxon>Fungi</taxon>
        <taxon>Dikarya</taxon>
        <taxon>Ascomycota</taxon>
        <taxon>Pezizomycotina</taxon>
        <taxon>Sordariomycetes</taxon>
        <taxon>Hypocreomycetidae</taxon>
        <taxon>Glomerellales</taxon>
        <taxon>Glomerellaceae</taxon>
        <taxon>Colletotrichum</taxon>
        <taxon>Colletotrichum spaethianum species complex</taxon>
    </lineage>
</organism>
<keyword evidence="3" id="KW-1185">Reference proteome</keyword>
<accession>A0AA37L8P8</accession>
<evidence type="ECO:0000313" key="2">
    <source>
        <dbReference type="EMBL" id="GKT42044.1"/>
    </source>
</evidence>
<protein>
    <submittedName>
        <fullName evidence="2">Uncharacterized protein</fullName>
    </submittedName>
</protein>